<gene>
    <name evidence="6" type="ORF">GCM10009539_49340</name>
</gene>
<feature type="domain" description="HTH tetR-type" evidence="5">
    <location>
        <begin position="5"/>
        <end position="65"/>
    </location>
</feature>
<dbReference type="Gene3D" id="1.10.357.10">
    <property type="entry name" value="Tetracycline Repressor, domain 2"/>
    <property type="match status" value="1"/>
</dbReference>
<comment type="caution">
    <text evidence="6">The sequence shown here is derived from an EMBL/GenBank/DDBJ whole genome shotgun (WGS) entry which is preliminary data.</text>
</comment>
<evidence type="ECO:0000313" key="6">
    <source>
        <dbReference type="EMBL" id="GAA0258105.1"/>
    </source>
</evidence>
<dbReference type="InterPro" id="IPR009057">
    <property type="entry name" value="Homeodomain-like_sf"/>
</dbReference>
<name>A0ABN0UQB8_9ACTN</name>
<evidence type="ECO:0000313" key="7">
    <source>
        <dbReference type="Proteomes" id="UP001500967"/>
    </source>
</evidence>
<dbReference type="Pfam" id="PF00440">
    <property type="entry name" value="TetR_N"/>
    <property type="match status" value="1"/>
</dbReference>
<accession>A0ABN0UQB8</accession>
<keyword evidence="3" id="KW-0804">Transcription</keyword>
<organism evidence="6 7">
    <name type="scientific">Cryptosporangium japonicum</name>
    <dbReference type="NCBI Taxonomy" id="80872"/>
    <lineage>
        <taxon>Bacteria</taxon>
        <taxon>Bacillati</taxon>
        <taxon>Actinomycetota</taxon>
        <taxon>Actinomycetes</taxon>
        <taxon>Cryptosporangiales</taxon>
        <taxon>Cryptosporangiaceae</taxon>
        <taxon>Cryptosporangium</taxon>
    </lineage>
</organism>
<protein>
    <submittedName>
        <fullName evidence="6">TetR/AcrR family transcriptional regulator</fullName>
    </submittedName>
</protein>
<dbReference type="EMBL" id="BAAAGX010000018">
    <property type="protein sequence ID" value="GAA0258105.1"/>
    <property type="molecule type" value="Genomic_DNA"/>
</dbReference>
<dbReference type="InterPro" id="IPR001647">
    <property type="entry name" value="HTH_TetR"/>
</dbReference>
<evidence type="ECO:0000256" key="3">
    <source>
        <dbReference type="ARBA" id="ARBA00023163"/>
    </source>
</evidence>
<dbReference type="PANTHER" id="PTHR30055:SF234">
    <property type="entry name" value="HTH-TYPE TRANSCRIPTIONAL REGULATOR BETI"/>
    <property type="match status" value="1"/>
</dbReference>
<dbReference type="PANTHER" id="PTHR30055">
    <property type="entry name" value="HTH-TYPE TRANSCRIPTIONAL REGULATOR RUTR"/>
    <property type="match status" value="1"/>
</dbReference>
<dbReference type="PROSITE" id="PS50977">
    <property type="entry name" value="HTH_TETR_2"/>
    <property type="match status" value="1"/>
</dbReference>
<keyword evidence="1" id="KW-0805">Transcription regulation</keyword>
<reference evidence="6 7" key="1">
    <citation type="journal article" date="2019" name="Int. J. Syst. Evol. Microbiol.">
        <title>The Global Catalogue of Microorganisms (GCM) 10K type strain sequencing project: providing services to taxonomists for standard genome sequencing and annotation.</title>
        <authorList>
            <consortium name="The Broad Institute Genomics Platform"/>
            <consortium name="The Broad Institute Genome Sequencing Center for Infectious Disease"/>
            <person name="Wu L."/>
            <person name="Ma J."/>
        </authorList>
    </citation>
    <scope>NUCLEOTIDE SEQUENCE [LARGE SCALE GENOMIC DNA]</scope>
    <source>
        <strain evidence="6 7">JCM 10425</strain>
    </source>
</reference>
<dbReference type="SUPFAM" id="SSF46689">
    <property type="entry name" value="Homeodomain-like"/>
    <property type="match status" value="1"/>
</dbReference>
<evidence type="ECO:0000256" key="2">
    <source>
        <dbReference type="ARBA" id="ARBA00023125"/>
    </source>
</evidence>
<keyword evidence="7" id="KW-1185">Reference proteome</keyword>
<evidence type="ECO:0000259" key="5">
    <source>
        <dbReference type="PROSITE" id="PS50977"/>
    </source>
</evidence>
<dbReference type="InterPro" id="IPR050109">
    <property type="entry name" value="HTH-type_TetR-like_transc_reg"/>
</dbReference>
<keyword evidence="2 4" id="KW-0238">DNA-binding</keyword>
<feature type="DNA-binding region" description="H-T-H motif" evidence="4">
    <location>
        <begin position="28"/>
        <end position="47"/>
    </location>
</feature>
<sequence>MPPRDLTRERIRRAAVELLTAGGRDAVSTRAVSAAAGVQPAAIYRAFGDMQGLLDVVAEQTLAEYLERKRSLGDDDDPVGALRTGWELHVGFGIENPAVYVHIFGYRGERDDRENSPAAAALSILRGLVVKVAQAGLLLVPVEQAVSTIHAAGMGAVLHTLSLPPAARAAFDPTVLRDAVLGRIVGTEPSAAAGDLRAGAVALTAALGAPDHDVPGNLTPGERLLLEELLVRIASS</sequence>
<evidence type="ECO:0000256" key="4">
    <source>
        <dbReference type="PROSITE-ProRule" id="PRU00335"/>
    </source>
</evidence>
<proteinExistence type="predicted"/>
<evidence type="ECO:0000256" key="1">
    <source>
        <dbReference type="ARBA" id="ARBA00023015"/>
    </source>
</evidence>
<dbReference type="RefSeq" id="WP_344651271.1">
    <property type="nucleotide sequence ID" value="NZ_BAAAGX010000018.1"/>
</dbReference>
<dbReference type="Proteomes" id="UP001500967">
    <property type="component" value="Unassembled WGS sequence"/>
</dbReference>